<evidence type="ECO:0000313" key="2">
    <source>
        <dbReference type="Proteomes" id="UP000314987"/>
    </source>
</evidence>
<sequence>EGDASNLSVLLVPGASSQAVVTQEPSLSAIPGGTVTPTCSSSTAAVTSGHYPHWLEWQPRQGFRGLICRIDKLVLGIPVQFSWSLLGDKAALTFERSQPEEEAEYYSATRYSGPQLSTCTAKFGESSTSRLDISTFFCSPI</sequence>
<dbReference type="Ensembl" id="ENSVURT00010021767.1">
    <property type="protein sequence ID" value="ENSVURP00010019134.1"/>
    <property type="gene ID" value="ENSVURG00010014583.1"/>
</dbReference>
<dbReference type="PANTHER" id="PTHR23267">
    <property type="entry name" value="IMMUNOGLOBULIN LIGHT CHAIN"/>
    <property type="match status" value="1"/>
</dbReference>
<dbReference type="InterPro" id="IPR013783">
    <property type="entry name" value="Ig-like_fold"/>
</dbReference>
<dbReference type="InterPro" id="IPR050150">
    <property type="entry name" value="IgV_Light_Chain"/>
</dbReference>
<dbReference type="GeneTree" id="ENSGT00940000162204"/>
<reference evidence="2" key="1">
    <citation type="submission" date="2018-12" db="EMBL/GenBank/DDBJ databases">
        <authorList>
            <person name="Yazar S."/>
        </authorList>
    </citation>
    <scope>NUCLEOTIDE SEQUENCE [LARGE SCALE GENOMIC DNA]</scope>
</reference>
<proteinExistence type="predicted"/>
<reference evidence="1" key="2">
    <citation type="submission" date="2025-08" db="UniProtKB">
        <authorList>
            <consortium name="Ensembl"/>
        </authorList>
    </citation>
    <scope>IDENTIFICATION</scope>
</reference>
<accession>A0A4X2L343</accession>
<dbReference type="Gene3D" id="2.60.40.10">
    <property type="entry name" value="Immunoglobulins"/>
    <property type="match status" value="1"/>
</dbReference>
<reference evidence="1" key="3">
    <citation type="submission" date="2025-09" db="UniProtKB">
        <authorList>
            <consortium name="Ensembl"/>
        </authorList>
    </citation>
    <scope>IDENTIFICATION</scope>
</reference>
<keyword evidence="2" id="KW-1185">Reference proteome</keyword>
<dbReference type="AlphaFoldDB" id="A0A4X2L343"/>
<evidence type="ECO:0008006" key="3">
    <source>
        <dbReference type="Google" id="ProtNLM"/>
    </source>
</evidence>
<dbReference type="Proteomes" id="UP000314987">
    <property type="component" value="Unassembled WGS sequence"/>
</dbReference>
<protein>
    <recommendedName>
        <fullName evidence="3">Immunoglobulin V-set domain-containing protein</fullName>
    </recommendedName>
</protein>
<dbReference type="SUPFAM" id="SSF48726">
    <property type="entry name" value="Immunoglobulin"/>
    <property type="match status" value="1"/>
</dbReference>
<organism evidence="1 2">
    <name type="scientific">Vombatus ursinus</name>
    <name type="common">Common wombat</name>
    <dbReference type="NCBI Taxonomy" id="29139"/>
    <lineage>
        <taxon>Eukaryota</taxon>
        <taxon>Metazoa</taxon>
        <taxon>Chordata</taxon>
        <taxon>Craniata</taxon>
        <taxon>Vertebrata</taxon>
        <taxon>Euteleostomi</taxon>
        <taxon>Mammalia</taxon>
        <taxon>Metatheria</taxon>
        <taxon>Diprotodontia</taxon>
        <taxon>Vombatidae</taxon>
        <taxon>Vombatus</taxon>
    </lineage>
</organism>
<name>A0A4X2L343_VOMUR</name>
<evidence type="ECO:0000313" key="1">
    <source>
        <dbReference type="Ensembl" id="ENSVURP00010019134.1"/>
    </source>
</evidence>
<dbReference type="OMA" id="TFERSQP"/>
<dbReference type="InterPro" id="IPR036179">
    <property type="entry name" value="Ig-like_dom_sf"/>
</dbReference>
<dbReference type="STRING" id="29139.ENSVURP00010019134"/>